<protein>
    <submittedName>
        <fullName evidence="1">Uncharacterized protein</fullName>
    </submittedName>
</protein>
<evidence type="ECO:0000313" key="2">
    <source>
        <dbReference type="Proteomes" id="UP001153069"/>
    </source>
</evidence>
<name>A0A9N8HMT7_9STRA</name>
<keyword evidence="2" id="KW-1185">Reference proteome</keyword>
<proteinExistence type="predicted"/>
<dbReference type="EMBL" id="CAICTM010000925">
    <property type="protein sequence ID" value="CAB9518365.1"/>
    <property type="molecule type" value="Genomic_DNA"/>
</dbReference>
<gene>
    <name evidence="1" type="ORF">SEMRO_927_G221180.1</name>
</gene>
<accession>A0A9N8HMT7</accession>
<comment type="caution">
    <text evidence="1">The sequence shown here is derived from an EMBL/GenBank/DDBJ whole genome shotgun (WGS) entry which is preliminary data.</text>
</comment>
<dbReference type="Proteomes" id="UP001153069">
    <property type="component" value="Unassembled WGS sequence"/>
</dbReference>
<evidence type="ECO:0000313" key="1">
    <source>
        <dbReference type="EMBL" id="CAB9518365.1"/>
    </source>
</evidence>
<dbReference type="OrthoDB" id="56741at2759"/>
<organism evidence="1 2">
    <name type="scientific">Seminavis robusta</name>
    <dbReference type="NCBI Taxonomy" id="568900"/>
    <lineage>
        <taxon>Eukaryota</taxon>
        <taxon>Sar</taxon>
        <taxon>Stramenopiles</taxon>
        <taxon>Ochrophyta</taxon>
        <taxon>Bacillariophyta</taxon>
        <taxon>Bacillariophyceae</taxon>
        <taxon>Bacillariophycidae</taxon>
        <taxon>Naviculales</taxon>
        <taxon>Naviculaceae</taxon>
        <taxon>Seminavis</taxon>
    </lineage>
</organism>
<reference evidence="1" key="1">
    <citation type="submission" date="2020-06" db="EMBL/GenBank/DDBJ databases">
        <authorList>
            <consortium name="Plant Systems Biology data submission"/>
        </authorList>
    </citation>
    <scope>NUCLEOTIDE SEQUENCE</scope>
    <source>
        <strain evidence="1">D6</strain>
    </source>
</reference>
<sequence>MDISNARSQAETFLLEAINKEIAGDIKGSKKLLHKVEKADPTLPLSIVARGSHFQESGYPEQAIPCYARACQQWAFGILFGAEDRVEVNTIGWENSVYLILFARVEEVSNNLHGCYPKDYDNNTQHNPNWLLRDGMLKRISKVVLKGLKDYGNQNVTYLMMMCRGILLSAADKRNPPLPRTAEEFQEADALFEHMSKNFDYEDDGISTFKCCMNPLKMPAELTHASALERGESGLWVLIHGLKSKTGKAINGKLGLVFKDGLENGRVSVAVDGIDGEKRIRPKNLWEVCFSEKQVAIISTLEEDQQWKYARASSEVSLSRRCLAQQSRQSTGL</sequence>
<dbReference type="AlphaFoldDB" id="A0A9N8HMT7"/>